<dbReference type="GO" id="GO:0005886">
    <property type="term" value="C:plasma membrane"/>
    <property type="evidence" value="ECO:0007669"/>
    <property type="project" value="UniProtKB-SubCell"/>
</dbReference>
<name>A0A518IXX7_9BACT</name>
<keyword evidence="4 7" id="KW-0406">Ion transport</keyword>
<evidence type="ECO:0000256" key="2">
    <source>
        <dbReference type="ARBA" id="ARBA00022448"/>
    </source>
</evidence>
<dbReference type="InterPro" id="IPR026015">
    <property type="entry name" value="ATP_synth_OSCP/delta_N_sf"/>
</dbReference>
<evidence type="ECO:0000256" key="7">
    <source>
        <dbReference type="HAMAP-Rule" id="MF_01416"/>
    </source>
</evidence>
<keyword evidence="6 7" id="KW-0066">ATP synthesis</keyword>
<proteinExistence type="inferred from homology"/>
<comment type="function">
    <text evidence="7">This protein is part of the stalk that links CF(0) to CF(1). It either transmits conformational changes from CF(0) to CF(1) or is implicated in proton conduction.</text>
</comment>
<keyword evidence="5 7" id="KW-0472">Membrane</keyword>
<dbReference type="HAMAP" id="MF_01416">
    <property type="entry name" value="ATP_synth_delta_bact"/>
    <property type="match status" value="1"/>
</dbReference>
<evidence type="ECO:0000256" key="1">
    <source>
        <dbReference type="ARBA" id="ARBA00004370"/>
    </source>
</evidence>
<dbReference type="AlphaFoldDB" id="A0A518IXX7"/>
<dbReference type="NCBIfam" id="TIGR01145">
    <property type="entry name" value="ATP_synt_delta"/>
    <property type="match status" value="1"/>
</dbReference>
<dbReference type="GO" id="GO:0046933">
    <property type="term" value="F:proton-transporting ATP synthase activity, rotational mechanism"/>
    <property type="evidence" value="ECO:0007669"/>
    <property type="project" value="UniProtKB-UniRule"/>
</dbReference>
<evidence type="ECO:0000256" key="5">
    <source>
        <dbReference type="ARBA" id="ARBA00023136"/>
    </source>
</evidence>
<dbReference type="Gene3D" id="1.10.520.20">
    <property type="entry name" value="N-terminal domain of the delta subunit of the F1F0-ATP synthase"/>
    <property type="match status" value="1"/>
</dbReference>
<comment type="similarity">
    <text evidence="7">Belongs to the ATPase delta chain family.</text>
</comment>
<evidence type="ECO:0000256" key="4">
    <source>
        <dbReference type="ARBA" id="ARBA00023065"/>
    </source>
</evidence>
<sequence length="208" mass="22426">MNESAKHDTVLDTGALQLGRVYAQALIGAAMKEGVTDDAIEQLGQLVDDVLSQHPTLASVFASPRVSQEEKSRILDSLLGDKVHPVLLRFLKVVAGRGRLGYLNEIRYSADQLKNEMMGRVVAEVRTALPLTDELRQSVQQRLADKLGKDVVLKETVDPQLIGGLVVRIGDTVIDSSVAGQLEALSQRARDGLASRLIANADSFANGS</sequence>
<dbReference type="Proteomes" id="UP000316770">
    <property type="component" value="Chromosome"/>
</dbReference>
<dbReference type="SUPFAM" id="SSF47928">
    <property type="entry name" value="N-terminal domain of the delta subunit of the F1F0-ATP synthase"/>
    <property type="match status" value="1"/>
</dbReference>
<accession>A0A518IXX7</accession>
<dbReference type="InterPro" id="IPR000711">
    <property type="entry name" value="ATPase_OSCP/dsu"/>
</dbReference>
<dbReference type="Pfam" id="PF00213">
    <property type="entry name" value="OSCP"/>
    <property type="match status" value="1"/>
</dbReference>
<evidence type="ECO:0000256" key="6">
    <source>
        <dbReference type="ARBA" id="ARBA00023310"/>
    </source>
</evidence>
<dbReference type="PRINTS" id="PR00125">
    <property type="entry name" value="ATPASEDELTA"/>
</dbReference>
<evidence type="ECO:0000256" key="3">
    <source>
        <dbReference type="ARBA" id="ARBA00022781"/>
    </source>
</evidence>
<evidence type="ECO:0000313" key="8">
    <source>
        <dbReference type="EMBL" id="QDV57939.1"/>
    </source>
</evidence>
<reference evidence="8 9" key="1">
    <citation type="submission" date="2019-02" db="EMBL/GenBank/DDBJ databases">
        <title>Deep-cultivation of Planctomycetes and their phenomic and genomic characterization uncovers novel biology.</title>
        <authorList>
            <person name="Wiegand S."/>
            <person name="Jogler M."/>
            <person name="Boedeker C."/>
            <person name="Pinto D."/>
            <person name="Vollmers J."/>
            <person name="Rivas-Marin E."/>
            <person name="Kohn T."/>
            <person name="Peeters S.H."/>
            <person name="Heuer A."/>
            <person name="Rast P."/>
            <person name="Oberbeckmann S."/>
            <person name="Bunk B."/>
            <person name="Jeske O."/>
            <person name="Meyerdierks A."/>
            <person name="Storesund J.E."/>
            <person name="Kallscheuer N."/>
            <person name="Luecker S."/>
            <person name="Lage O.M."/>
            <person name="Pohl T."/>
            <person name="Merkel B.J."/>
            <person name="Hornburger P."/>
            <person name="Mueller R.-W."/>
            <person name="Bruemmer F."/>
            <person name="Labrenz M."/>
            <person name="Spormann A.M."/>
            <person name="Op den Camp H."/>
            <person name="Overmann J."/>
            <person name="Amann R."/>
            <person name="Jetten M.S.M."/>
            <person name="Mascher T."/>
            <person name="Medema M.H."/>
            <person name="Devos D.P."/>
            <person name="Kaster A.-K."/>
            <person name="Ovreas L."/>
            <person name="Rohde M."/>
            <person name="Galperin M.Y."/>
            <person name="Jogler C."/>
        </authorList>
    </citation>
    <scope>NUCLEOTIDE SEQUENCE [LARGE SCALE GENOMIC DNA]</scope>
    <source>
        <strain evidence="8 9">Mal33</strain>
    </source>
</reference>
<dbReference type="PROSITE" id="PS00389">
    <property type="entry name" value="ATPASE_DELTA"/>
    <property type="match status" value="1"/>
</dbReference>
<protein>
    <recommendedName>
        <fullName evidence="7">ATP synthase subunit delta</fullName>
    </recommendedName>
    <alternativeName>
        <fullName evidence="7">ATP synthase F(1) sector subunit delta</fullName>
    </alternativeName>
    <alternativeName>
        <fullName evidence="7">F-type ATPase subunit delta</fullName>
        <shortName evidence="7">F-ATPase subunit delta</shortName>
    </alternativeName>
</protein>
<evidence type="ECO:0000313" key="9">
    <source>
        <dbReference type="Proteomes" id="UP000316770"/>
    </source>
</evidence>
<keyword evidence="3 7" id="KW-0375">Hydrogen ion transport</keyword>
<keyword evidence="7" id="KW-0139">CF(1)</keyword>
<keyword evidence="7" id="KW-1003">Cell membrane</keyword>
<comment type="function">
    <text evidence="7">F(1)F(0) ATP synthase produces ATP from ADP in the presence of a proton or sodium gradient. F-type ATPases consist of two structural domains, F(1) containing the extramembraneous catalytic core and F(0) containing the membrane proton channel, linked together by a central stalk and a peripheral stalk. During catalysis, ATP synthesis in the catalytic domain of F(1) is coupled via a rotary mechanism of the central stalk subunits to proton translocation.</text>
</comment>
<organism evidence="8 9">
    <name type="scientific">Rosistilla oblonga</name>
    <dbReference type="NCBI Taxonomy" id="2527990"/>
    <lineage>
        <taxon>Bacteria</taxon>
        <taxon>Pseudomonadati</taxon>
        <taxon>Planctomycetota</taxon>
        <taxon>Planctomycetia</taxon>
        <taxon>Pirellulales</taxon>
        <taxon>Pirellulaceae</taxon>
        <taxon>Rosistilla</taxon>
    </lineage>
</organism>
<keyword evidence="2 7" id="KW-0813">Transport</keyword>
<comment type="subcellular location">
    <subcellularLocation>
        <location evidence="7">Cell membrane</location>
        <topology evidence="7">Peripheral membrane protein</topology>
    </subcellularLocation>
    <subcellularLocation>
        <location evidence="1">Membrane</location>
    </subcellularLocation>
</comment>
<dbReference type="GO" id="GO:0045259">
    <property type="term" value="C:proton-transporting ATP synthase complex"/>
    <property type="evidence" value="ECO:0007669"/>
    <property type="project" value="UniProtKB-KW"/>
</dbReference>
<dbReference type="RefSeq" id="WP_145287775.1">
    <property type="nucleotide sequence ID" value="NZ_CP036318.1"/>
</dbReference>
<keyword evidence="9" id="KW-1185">Reference proteome</keyword>
<gene>
    <name evidence="7 8" type="primary">atpH</name>
    <name evidence="8" type="ORF">Mal33_39550</name>
</gene>
<dbReference type="InterPro" id="IPR020781">
    <property type="entry name" value="ATPase_OSCP/d_CS"/>
</dbReference>
<dbReference type="EMBL" id="CP036318">
    <property type="protein sequence ID" value="QDV57939.1"/>
    <property type="molecule type" value="Genomic_DNA"/>
</dbReference>
<dbReference type="PANTHER" id="PTHR11910">
    <property type="entry name" value="ATP SYNTHASE DELTA CHAIN"/>
    <property type="match status" value="1"/>
</dbReference>